<dbReference type="EMBL" id="QEKH01000031">
    <property type="protein sequence ID" value="PVY37276.1"/>
    <property type="molecule type" value="Genomic_DNA"/>
</dbReference>
<gene>
    <name evidence="2" type="ORF">C8D82_13115</name>
</gene>
<dbReference type="AlphaFoldDB" id="A0A2U1ALI4"/>
<organism evidence="2 3">
    <name type="scientific">Victivallis vadensis</name>
    <dbReference type="NCBI Taxonomy" id="172901"/>
    <lineage>
        <taxon>Bacteria</taxon>
        <taxon>Pseudomonadati</taxon>
        <taxon>Lentisphaerota</taxon>
        <taxon>Lentisphaeria</taxon>
        <taxon>Victivallales</taxon>
        <taxon>Victivallaceae</taxon>
        <taxon>Victivallis</taxon>
    </lineage>
</organism>
<dbReference type="InterPro" id="IPR016181">
    <property type="entry name" value="Acyl_CoA_acyltransferase"/>
</dbReference>
<dbReference type="SUPFAM" id="SSF55729">
    <property type="entry name" value="Acyl-CoA N-acyltransferases (Nat)"/>
    <property type="match status" value="2"/>
</dbReference>
<dbReference type="OrthoDB" id="9765580at2"/>
<dbReference type="GeneID" id="78296606"/>
<feature type="domain" description="Phosphatidylglycerol lysyltransferase C-terminal" evidence="1">
    <location>
        <begin position="25"/>
        <end position="294"/>
    </location>
</feature>
<dbReference type="InterPro" id="IPR016732">
    <property type="entry name" value="UCP018688"/>
</dbReference>
<evidence type="ECO:0000313" key="3">
    <source>
        <dbReference type="Proteomes" id="UP000245959"/>
    </source>
</evidence>
<comment type="caution">
    <text evidence="2">The sequence shown here is derived from an EMBL/GenBank/DDBJ whole genome shotgun (WGS) entry which is preliminary data.</text>
</comment>
<dbReference type="PANTHER" id="PTHR41373">
    <property type="entry name" value="DUF2156 DOMAIN-CONTAINING PROTEIN"/>
    <property type="match status" value="1"/>
</dbReference>
<dbReference type="InterPro" id="IPR024320">
    <property type="entry name" value="LPG_synthase_C"/>
</dbReference>
<proteinExistence type="predicted"/>
<dbReference type="RefSeq" id="WP_116885328.1">
    <property type="nucleotide sequence ID" value="NZ_CABMMC010000024.1"/>
</dbReference>
<sequence length="297" mass="34159">MKIDFSTLRPVTLEDRKLFDEKLAVLASQSCECSFANLFMYQQPYGLEFVEAGDRLVVYERHARTIHYPIGKWTTPEELKEIIDAFNAEGLTDGGIYDVPEEFLDKHSDCDAFFELEFDEGAIDYLYSIDKIATFAGPKLRKKHNLVKQFQTNWPYAEVRKITREEIPAAAKLAADLNSRLEPCEFLEEEALALDRAWKNFDELGLGGIILYAEPGYPAGLSVYSHLPSDTVDVHFEKADHTVKGAPQTLTWQLAIALRGKAKFMNREQDMNEESLRHAKRSLDPERFFKRYFLRSL</sequence>
<protein>
    <recommendedName>
        <fullName evidence="1">Phosphatidylglycerol lysyltransferase C-terminal domain-containing protein</fullName>
    </recommendedName>
</protein>
<dbReference type="Gene3D" id="3.40.630.30">
    <property type="match status" value="1"/>
</dbReference>
<dbReference type="PANTHER" id="PTHR41373:SF1">
    <property type="entry name" value="PHOSPHATIDYLGLYCEROL LYSYLTRANSFERASE C-TERMINAL DOMAIN-CONTAINING PROTEIN"/>
    <property type="match status" value="1"/>
</dbReference>
<dbReference type="Pfam" id="PF09924">
    <property type="entry name" value="LPG_synthase_C"/>
    <property type="match status" value="1"/>
</dbReference>
<name>A0A2U1ALI4_9BACT</name>
<keyword evidence="3" id="KW-1185">Reference proteome</keyword>
<evidence type="ECO:0000313" key="2">
    <source>
        <dbReference type="EMBL" id="PVY37276.1"/>
    </source>
</evidence>
<evidence type="ECO:0000259" key="1">
    <source>
        <dbReference type="Pfam" id="PF09924"/>
    </source>
</evidence>
<reference evidence="2 3" key="1">
    <citation type="submission" date="2018-04" db="EMBL/GenBank/DDBJ databases">
        <title>Genomic Encyclopedia of Type Strains, Phase IV (KMG-IV): sequencing the most valuable type-strain genomes for metagenomic binning, comparative biology and taxonomic classification.</title>
        <authorList>
            <person name="Goeker M."/>
        </authorList>
    </citation>
    <scope>NUCLEOTIDE SEQUENCE [LARGE SCALE GENOMIC DNA]</scope>
    <source>
        <strain evidence="2 3">DSM 14823</strain>
    </source>
</reference>
<dbReference type="Proteomes" id="UP000245959">
    <property type="component" value="Unassembled WGS sequence"/>
</dbReference>
<accession>A0A2U1ALI4</accession>